<feature type="compositionally biased region" description="Polar residues" evidence="1">
    <location>
        <begin position="91"/>
        <end position="108"/>
    </location>
</feature>
<feature type="region of interest" description="Disordered" evidence="1">
    <location>
        <begin position="87"/>
        <end position="108"/>
    </location>
</feature>
<proteinExistence type="predicted"/>
<evidence type="ECO:0000313" key="2">
    <source>
        <dbReference type="EMBL" id="KKL86827.1"/>
    </source>
</evidence>
<organism evidence="2">
    <name type="scientific">marine sediment metagenome</name>
    <dbReference type="NCBI Taxonomy" id="412755"/>
    <lineage>
        <taxon>unclassified sequences</taxon>
        <taxon>metagenomes</taxon>
        <taxon>ecological metagenomes</taxon>
    </lineage>
</organism>
<protein>
    <submittedName>
        <fullName evidence="2">Uncharacterized protein</fullName>
    </submittedName>
</protein>
<accession>A0A0F9IHM9</accession>
<dbReference type="AlphaFoldDB" id="A0A0F9IHM9"/>
<evidence type="ECO:0000256" key="1">
    <source>
        <dbReference type="SAM" id="MobiDB-lite"/>
    </source>
</evidence>
<dbReference type="EMBL" id="LAZR01021003">
    <property type="protein sequence ID" value="KKL86827.1"/>
    <property type="molecule type" value="Genomic_DNA"/>
</dbReference>
<name>A0A0F9IHM9_9ZZZZ</name>
<comment type="caution">
    <text evidence="2">The sequence shown here is derived from an EMBL/GenBank/DDBJ whole genome shotgun (WGS) entry which is preliminary data.</text>
</comment>
<gene>
    <name evidence="2" type="ORF">LCGC14_1940830</name>
</gene>
<sequence>MDEQAKKELRAKQLEALTLKTFKVSVITMGMHNFTIMATSDQDAVDKVMKGHGRDAGKEGPVPFAHRVQDMTIIMPPVTLQQVMGEIGRGQVNTSQQPNENPQPLVTP</sequence>
<reference evidence="2" key="1">
    <citation type="journal article" date="2015" name="Nature">
        <title>Complex archaea that bridge the gap between prokaryotes and eukaryotes.</title>
        <authorList>
            <person name="Spang A."/>
            <person name="Saw J.H."/>
            <person name="Jorgensen S.L."/>
            <person name="Zaremba-Niedzwiedzka K."/>
            <person name="Martijn J."/>
            <person name="Lind A.E."/>
            <person name="van Eijk R."/>
            <person name="Schleper C."/>
            <person name="Guy L."/>
            <person name="Ettema T.J."/>
        </authorList>
    </citation>
    <scope>NUCLEOTIDE SEQUENCE</scope>
</reference>